<dbReference type="Proteomes" id="UP001240236">
    <property type="component" value="Unassembled WGS sequence"/>
</dbReference>
<name>A0AAE4AV92_9ACTN</name>
<evidence type="ECO:0000313" key="8">
    <source>
        <dbReference type="EMBL" id="MDQ0363481.1"/>
    </source>
</evidence>
<sequence>MSVRRRAADLLLGMRLSVAGGRAGWTRLGLIAVGVGLGVAMLLITASIPTLVAARSTRLAERAEAIDIYRPVPPGDHTVLVQPADTDFAGRSIHGRLLQADGTSPVLPPGVTVMPRPGEMVVSPALAALLRSDDGALLRERWAARTIGEIGPAGLAGPGELAVYLGTDRLAGDDSRRVDRFGRPELDEGNDPTLVLLGAVGLAVLLVPVAVFVATAVRFGGESRDRRLAAIRLVGADAEMTRRIAAGETLTGALLGLLTGTIGYAVVAWAGGGAVPAGMSYYAADARPHPALAILTVLLVPSAAVLVTLVTLRRVVVEPLGVVRHSADRRRRLWWRLILPAVGLALLWPIRDGIGDDDVGFEVPVFAGLVALLLGVALLLPWWVEATVRRLGGGSVAWELAVRRLQLDSGTAVRAVSGLAVSVAGAIALQGLMLAFQAQNTLDFGRSTADFQASVWPSDLDTDRWLPALRAAPGVTAVTTETTVAGTDVTNDEVVRLTIGDCTMLRQYATIETCTDGDTFIAAGAPAAPGAVYALDGGDAPWTLPADAVTVTPIGNELLGIAPQVLVTPAVLAGTRYEPYRLEYYAALEPAAPDAIEHLRNAAATVDPAARVSLISDSAITPILAGVRQAMFVLATALLLLIGASMVVNIGEQLTVRRRPLAILVAFGTRRRTLAASILYQVAVPVLLGMTLAVLTGTGLGAILQTAASAPISFDWPGITLTTGAAVLVILLTTTASLPVLWRLTKPDGLRTE</sequence>
<keyword evidence="4 6" id="KW-1133">Transmembrane helix</keyword>
<keyword evidence="5 6" id="KW-0472">Membrane</keyword>
<comment type="caution">
    <text evidence="8">The sequence shown here is derived from an EMBL/GenBank/DDBJ whole genome shotgun (WGS) entry which is preliminary data.</text>
</comment>
<dbReference type="InterPro" id="IPR003838">
    <property type="entry name" value="ABC3_permease_C"/>
</dbReference>
<evidence type="ECO:0000256" key="4">
    <source>
        <dbReference type="ARBA" id="ARBA00022989"/>
    </source>
</evidence>
<reference evidence="8 9" key="1">
    <citation type="submission" date="2023-07" db="EMBL/GenBank/DDBJ databases">
        <title>Sequencing the genomes of 1000 actinobacteria strains.</title>
        <authorList>
            <person name="Klenk H.-P."/>
        </authorList>
    </citation>
    <scope>NUCLEOTIDE SEQUENCE [LARGE SCALE GENOMIC DNA]</scope>
    <source>
        <strain evidence="8 9">DSM 44709</strain>
    </source>
</reference>
<feature type="transmembrane region" description="Helical" evidence="6">
    <location>
        <begin position="291"/>
        <end position="312"/>
    </location>
</feature>
<dbReference type="RefSeq" id="WP_307234147.1">
    <property type="nucleotide sequence ID" value="NZ_JAUSUZ010000001.1"/>
</dbReference>
<gene>
    <name evidence="8" type="ORF">J2S42_000150</name>
</gene>
<evidence type="ECO:0000256" key="1">
    <source>
        <dbReference type="ARBA" id="ARBA00004651"/>
    </source>
</evidence>
<evidence type="ECO:0000256" key="2">
    <source>
        <dbReference type="ARBA" id="ARBA00022475"/>
    </source>
</evidence>
<protein>
    <recommendedName>
        <fullName evidence="7">ABC3 transporter permease C-terminal domain-containing protein</fullName>
    </recommendedName>
</protein>
<keyword evidence="2" id="KW-1003">Cell membrane</keyword>
<evidence type="ECO:0000313" key="9">
    <source>
        <dbReference type="Proteomes" id="UP001240236"/>
    </source>
</evidence>
<keyword evidence="9" id="KW-1185">Reference proteome</keyword>
<dbReference type="EMBL" id="JAUSUZ010000001">
    <property type="protein sequence ID" value="MDQ0363481.1"/>
    <property type="molecule type" value="Genomic_DNA"/>
</dbReference>
<feature type="transmembrane region" description="Helical" evidence="6">
    <location>
        <begin position="678"/>
        <end position="704"/>
    </location>
</feature>
<feature type="transmembrane region" description="Helical" evidence="6">
    <location>
        <begin position="412"/>
        <end position="436"/>
    </location>
</feature>
<feature type="domain" description="ABC3 transporter permease C-terminal" evidence="7">
    <location>
        <begin position="202"/>
        <end position="315"/>
    </location>
</feature>
<evidence type="ECO:0000256" key="6">
    <source>
        <dbReference type="SAM" id="Phobius"/>
    </source>
</evidence>
<feature type="transmembrane region" description="Helical" evidence="6">
    <location>
        <begin position="24"/>
        <end position="48"/>
    </location>
</feature>
<feature type="transmembrane region" description="Helical" evidence="6">
    <location>
        <begin position="194"/>
        <end position="217"/>
    </location>
</feature>
<feature type="transmembrane region" description="Helical" evidence="6">
    <location>
        <begin position="333"/>
        <end position="351"/>
    </location>
</feature>
<keyword evidence="3 6" id="KW-0812">Transmembrane</keyword>
<proteinExistence type="predicted"/>
<feature type="domain" description="ABC3 transporter permease C-terminal" evidence="7">
    <location>
        <begin position="633"/>
        <end position="738"/>
    </location>
</feature>
<dbReference type="AlphaFoldDB" id="A0AAE4AV92"/>
<organism evidence="8 9">
    <name type="scientific">Catenuloplanes indicus</name>
    <dbReference type="NCBI Taxonomy" id="137267"/>
    <lineage>
        <taxon>Bacteria</taxon>
        <taxon>Bacillati</taxon>
        <taxon>Actinomycetota</taxon>
        <taxon>Actinomycetes</taxon>
        <taxon>Micromonosporales</taxon>
        <taxon>Micromonosporaceae</taxon>
        <taxon>Catenuloplanes</taxon>
    </lineage>
</organism>
<dbReference type="GO" id="GO:0005886">
    <property type="term" value="C:plasma membrane"/>
    <property type="evidence" value="ECO:0007669"/>
    <property type="project" value="UniProtKB-SubCell"/>
</dbReference>
<accession>A0AAE4AV92</accession>
<evidence type="ECO:0000256" key="3">
    <source>
        <dbReference type="ARBA" id="ARBA00022692"/>
    </source>
</evidence>
<evidence type="ECO:0000256" key="5">
    <source>
        <dbReference type="ARBA" id="ARBA00023136"/>
    </source>
</evidence>
<feature type="transmembrane region" description="Helical" evidence="6">
    <location>
        <begin position="250"/>
        <end position="271"/>
    </location>
</feature>
<feature type="transmembrane region" description="Helical" evidence="6">
    <location>
        <begin position="630"/>
        <end position="651"/>
    </location>
</feature>
<feature type="transmembrane region" description="Helical" evidence="6">
    <location>
        <begin position="716"/>
        <end position="742"/>
    </location>
</feature>
<evidence type="ECO:0000259" key="7">
    <source>
        <dbReference type="Pfam" id="PF02687"/>
    </source>
</evidence>
<comment type="subcellular location">
    <subcellularLocation>
        <location evidence="1">Cell membrane</location>
        <topology evidence="1">Multi-pass membrane protein</topology>
    </subcellularLocation>
</comment>
<dbReference type="Pfam" id="PF02687">
    <property type="entry name" value="FtsX"/>
    <property type="match status" value="2"/>
</dbReference>
<feature type="transmembrane region" description="Helical" evidence="6">
    <location>
        <begin position="363"/>
        <end position="384"/>
    </location>
</feature>